<gene>
    <name evidence="2" type="ORF">GCM10009579_41960</name>
</gene>
<feature type="region of interest" description="Disordered" evidence="1">
    <location>
        <begin position="1"/>
        <end position="27"/>
    </location>
</feature>
<reference evidence="3" key="1">
    <citation type="journal article" date="2019" name="Int. J. Syst. Evol. Microbiol.">
        <title>The Global Catalogue of Microorganisms (GCM) 10K type strain sequencing project: providing services to taxonomists for standard genome sequencing and annotation.</title>
        <authorList>
            <consortium name="The Broad Institute Genomics Platform"/>
            <consortium name="The Broad Institute Genome Sequencing Center for Infectious Disease"/>
            <person name="Wu L."/>
            <person name="Ma J."/>
        </authorList>
    </citation>
    <scope>NUCLEOTIDE SEQUENCE [LARGE SCALE GENOMIC DNA]</scope>
    <source>
        <strain evidence="3">JCM 11448</strain>
    </source>
</reference>
<evidence type="ECO:0000256" key="1">
    <source>
        <dbReference type="SAM" id="MobiDB-lite"/>
    </source>
</evidence>
<keyword evidence="3" id="KW-1185">Reference proteome</keyword>
<evidence type="ECO:0000313" key="2">
    <source>
        <dbReference type="EMBL" id="GAA1278238.1"/>
    </source>
</evidence>
<sequence length="52" mass="5542">MEMAMGSLLGHYGASESGRQCGPESPLDRRHLVLHTGADLLFGYLQAVAAAR</sequence>
<proteinExistence type="predicted"/>
<accession>A0ABP4HP42</accession>
<dbReference type="EMBL" id="BAAAIH010000022">
    <property type="protein sequence ID" value="GAA1278238.1"/>
    <property type="molecule type" value="Genomic_DNA"/>
</dbReference>
<organism evidence="2 3">
    <name type="scientific">Streptomyces javensis</name>
    <dbReference type="NCBI Taxonomy" id="114698"/>
    <lineage>
        <taxon>Bacteria</taxon>
        <taxon>Bacillati</taxon>
        <taxon>Actinomycetota</taxon>
        <taxon>Actinomycetes</taxon>
        <taxon>Kitasatosporales</taxon>
        <taxon>Streptomycetaceae</taxon>
        <taxon>Streptomyces</taxon>
        <taxon>Streptomyces violaceusniger group</taxon>
    </lineage>
</organism>
<comment type="caution">
    <text evidence="2">The sequence shown here is derived from an EMBL/GenBank/DDBJ whole genome shotgun (WGS) entry which is preliminary data.</text>
</comment>
<evidence type="ECO:0000313" key="3">
    <source>
        <dbReference type="Proteomes" id="UP001500282"/>
    </source>
</evidence>
<dbReference type="Proteomes" id="UP001500282">
    <property type="component" value="Unassembled WGS sequence"/>
</dbReference>
<name>A0ABP4HP42_9ACTN</name>
<protein>
    <submittedName>
        <fullName evidence="2">Uncharacterized protein</fullName>
    </submittedName>
</protein>